<reference evidence="2 5" key="2">
    <citation type="submission" date="2018-12" db="EMBL/GenBank/DDBJ databases">
        <title>Comparitive functional genomics of dry heat resistant strains isolated from the viking spacecraft.</title>
        <authorList>
            <person name="Seuylemezian A."/>
            <person name="Vaishampayan P."/>
        </authorList>
    </citation>
    <scope>NUCLEOTIDE SEQUENCE [LARGE SCALE GENOMIC DNA]</scope>
    <source>
        <strain evidence="2 5">M6-11</strain>
    </source>
</reference>
<keyword evidence="1" id="KW-1133">Transmembrane helix</keyword>
<dbReference type="InterPro" id="IPR024232">
    <property type="entry name" value="SpoIIIAH"/>
</dbReference>
<keyword evidence="1" id="KW-0472">Membrane</keyword>
<evidence type="ECO:0000256" key="1">
    <source>
        <dbReference type="SAM" id="Phobius"/>
    </source>
</evidence>
<dbReference type="EMBL" id="RWGW01000013">
    <property type="protein sequence ID" value="RSK30867.1"/>
    <property type="molecule type" value="Genomic_DNA"/>
</dbReference>
<dbReference type="Gene3D" id="1.10.287.4300">
    <property type="entry name" value="Stage III sporulation protein AH-like"/>
    <property type="match status" value="1"/>
</dbReference>
<accession>A0A1G7H0A0</accession>
<evidence type="ECO:0000313" key="4">
    <source>
        <dbReference type="Proteomes" id="UP000198823"/>
    </source>
</evidence>
<protein>
    <submittedName>
        <fullName evidence="2">SpoIIIAH-like family protein</fullName>
    </submittedName>
    <submittedName>
        <fullName evidence="3">Stage III sporulation protein AH</fullName>
    </submittedName>
</protein>
<evidence type="ECO:0000313" key="2">
    <source>
        <dbReference type="EMBL" id="RSK30867.1"/>
    </source>
</evidence>
<sequence length="178" mass="19972">MRVKKKGVWFLTLLSLVAVIGVYYLFDRNPMPFDGITIFSDDTIEDTKLGDAGSDATPVFAESYLFEEIRMEMRNERSQQRELLTQKITSDDLTAEERNQAFDEMQGLTKQETAEAMLEMLIKDLGYEDAVVRTGDGAVKVSVIADELSAAQADQIVYTVKSEWEDSSSVSVDFKSGQ</sequence>
<name>A0A1G7H0A0_9BACL</name>
<gene>
    <name evidence="2" type="ORF">EJA12_09095</name>
    <name evidence="3" type="ORF">SAMN04488126_1326</name>
</gene>
<reference evidence="3 4" key="1">
    <citation type="submission" date="2016-10" db="EMBL/GenBank/DDBJ databases">
        <authorList>
            <person name="de Groot N.N."/>
        </authorList>
    </citation>
    <scope>NUCLEOTIDE SEQUENCE [LARGE SCALE GENOMIC DNA]</scope>
    <source>
        <strain evidence="3 4">CGMCC 1.6762</strain>
    </source>
</reference>
<dbReference type="AlphaFoldDB" id="A0A1G7H0A0"/>
<dbReference type="STRING" id="426756.SAMN04488126_1326"/>
<dbReference type="OrthoDB" id="2939102at2"/>
<keyword evidence="5" id="KW-1185">Reference proteome</keyword>
<feature type="transmembrane region" description="Helical" evidence="1">
    <location>
        <begin position="7"/>
        <end position="26"/>
    </location>
</feature>
<dbReference type="InterPro" id="IPR038503">
    <property type="entry name" value="SpoIIIAH_sf"/>
</dbReference>
<dbReference type="RefSeq" id="WP_092098954.1">
    <property type="nucleotide sequence ID" value="NZ_FNAR01000032.1"/>
</dbReference>
<proteinExistence type="predicted"/>
<evidence type="ECO:0000313" key="3">
    <source>
        <dbReference type="EMBL" id="SDE93828.1"/>
    </source>
</evidence>
<keyword evidence="1" id="KW-0812">Transmembrane</keyword>
<dbReference type="Proteomes" id="UP000198823">
    <property type="component" value="Unassembled WGS sequence"/>
</dbReference>
<dbReference type="EMBL" id="FNAR01000032">
    <property type="protein sequence ID" value="SDE93828.1"/>
    <property type="molecule type" value="Genomic_DNA"/>
</dbReference>
<evidence type="ECO:0000313" key="5">
    <source>
        <dbReference type="Proteomes" id="UP000272481"/>
    </source>
</evidence>
<organism evidence="3 4">
    <name type="scientific">Bhargavaea beijingensis</name>
    <dbReference type="NCBI Taxonomy" id="426756"/>
    <lineage>
        <taxon>Bacteria</taxon>
        <taxon>Bacillati</taxon>
        <taxon>Bacillota</taxon>
        <taxon>Bacilli</taxon>
        <taxon>Bacillales</taxon>
        <taxon>Caryophanaceae</taxon>
        <taxon>Bhargavaea</taxon>
    </lineage>
</organism>
<dbReference type="Proteomes" id="UP000272481">
    <property type="component" value="Unassembled WGS sequence"/>
</dbReference>
<dbReference type="Pfam" id="PF12685">
    <property type="entry name" value="SpoIIIAH"/>
    <property type="match status" value="1"/>
</dbReference>